<name>A0A9N9ALM4_9GLOM</name>
<organism evidence="1 2">
    <name type="scientific">Funneliformis caledonium</name>
    <dbReference type="NCBI Taxonomy" id="1117310"/>
    <lineage>
        <taxon>Eukaryota</taxon>
        <taxon>Fungi</taxon>
        <taxon>Fungi incertae sedis</taxon>
        <taxon>Mucoromycota</taxon>
        <taxon>Glomeromycotina</taxon>
        <taxon>Glomeromycetes</taxon>
        <taxon>Glomerales</taxon>
        <taxon>Glomeraceae</taxon>
        <taxon>Funneliformis</taxon>
    </lineage>
</organism>
<gene>
    <name evidence="1" type="ORF">FCALED_LOCUS5237</name>
</gene>
<protein>
    <submittedName>
        <fullName evidence="1">8733_t:CDS:1</fullName>
    </submittedName>
</protein>
<dbReference type="OrthoDB" id="2431315at2759"/>
<dbReference type="AlphaFoldDB" id="A0A9N9ALM4"/>
<sequence length="167" mass="19347">MANAQDKESCVVKVISGLNSRNKKLQDRYIKQKRNFDHEQRSWEQERKKWSQKLAGSNAMIQKLRIHNLELIDEARPEVEHKLASKVSELECLKSEAISNPVLGENDEKNMTKPDDIFAVLQSRPLGDSLNYDTYVSNKSSKNLSKYFVHEKSMDQTEKIDNDISTY</sequence>
<keyword evidence="2" id="KW-1185">Reference proteome</keyword>
<evidence type="ECO:0000313" key="2">
    <source>
        <dbReference type="Proteomes" id="UP000789570"/>
    </source>
</evidence>
<dbReference type="EMBL" id="CAJVPQ010001107">
    <property type="protein sequence ID" value="CAG8532378.1"/>
    <property type="molecule type" value="Genomic_DNA"/>
</dbReference>
<proteinExistence type="predicted"/>
<reference evidence="1" key="1">
    <citation type="submission" date="2021-06" db="EMBL/GenBank/DDBJ databases">
        <authorList>
            <person name="Kallberg Y."/>
            <person name="Tangrot J."/>
            <person name="Rosling A."/>
        </authorList>
    </citation>
    <scope>NUCLEOTIDE SEQUENCE</scope>
    <source>
        <strain evidence="1">UK204</strain>
    </source>
</reference>
<evidence type="ECO:0000313" key="1">
    <source>
        <dbReference type="EMBL" id="CAG8532378.1"/>
    </source>
</evidence>
<comment type="caution">
    <text evidence="1">The sequence shown here is derived from an EMBL/GenBank/DDBJ whole genome shotgun (WGS) entry which is preliminary data.</text>
</comment>
<accession>A0A9N9ALM4</accession>
<dbReference type="Proteomes" id="UP000789570">
    <property type="component" value="Unassembled WGS sequence"/>
</dbReference>